<evidence type="ECO:0000256" key="2">
    <source>
        <dbReference type="SAM" id="MobiDB-lite"/>
    </source>
</evidence>
<feature type="non-terminal residue" evidence="3">
    <location>
        <position position="1"/>
    </location>
</feature>
<keyword evidence="1" id="KW-0233">DNA recombination</keyword>
<protein>
    <recommendedName>
        <fullName evidence="5">Tyr recombinase domain-containing protein</fullName>
    </recommendedName>
</protein>
<dbReference type="GO" id="GO:0015074">
    <property type="term" value="P:DNA integration"/>
    <property type="evidence" value="ECO:0007669"/>
    <property type="project" value="InterPro"/>
</dbReference>
<dbReference type="GO" id="GO:0006310">
    <property type="term" value="P:DNA recombination"/>
    <property type="evidence" value="ECO:0007669"/>
    <property type="project" value="UniProtKB-KW"/>
</dbReference>
<dbReference type="InterPro" id="IPR011010">
    <property type="entry name" value="DNA_brk_join_enz"/>
</dbReference>
<feature type="region of interest" description="Disordered" evidence="2">
    <location>
        <begin position="354"/>
        <end position="374"/>
    </location>
</feature>
<organism evidence="3 4">
    <name type="scientific">Symbiodinium necroappetens</name>
    <dbReference type="NCBI Taxonomy" id="1628268"/>
    <lineage>
        <taxon>Eukaryota</taxon>
        <taxon>Sar</taxon>
        <taxon>Alveolata</taxon>
        <taxon>Dinophyceae</taxon>
        <taxon>Suessiales</taxon>
        <taxon>Symbiodiniaceae</taxon>
        <taxon>Symbiodinium</taxon>
    </lineage>
</organism>
<dbReference type="GO" id="GO:0003677">
    <property type="term" value="F:DNA binding"/>
    <property type="evidence" value="ECO:0007669"/>
    <property type="project" value="InterPro"/>
</dbReference>
<dbReference type="SUPFAM" id="SSF56349">
    <property type="entry name" value="DNA breaking-rejoining enzymes"/>
    <property type="match status" value="1"/>
</dbReference>
<dbReference type="InterPro" id="IPR013762">
    <property type="entry name" value="Integrase-like_cat_sf"/>
</dbReference>
<feature type="region of interest" description="Disordered" evidence="2">
    <location>
        <begin position="309"/>
        <end position="338"/>
    </location>
</feature>
<gene>
    <name evidence="3" type="ORF">SNEC2469_LOCUS24982</name>
</gene>
<dbReference type="EMBL" id="CAJNJA010048828">
    <property type="protein sequence ID" value="CAE7833835.1"/>
    <property type="molecule type" value="Genomic_DNA"/>
</dbReference>
<proteinExistence type="predicted"/>
<accession>A0A812ZNR4</accession>
<comment type="caution">
    <text evidence="3">The sequence shown here is derived from an EMBL/GenBank/DDBJ whole genome shotgun (WGS) entry which is preliminary data.</text>
</comment>
<evidence type="ECO:0008006" key="5">
    <source>
        <dbReference type="Google" id="ProtNLM"/>
    </source>
</evidence>
<sequence length="468" mass="51425">MALRAYGNWLFCNGGSLHSLRHTLLASQRKYLNLRPFSKVVWELITRWEHAEPPQHRTPIPEPVLKAIVTLAWMQGFRYFAGITLLAFYGLGRIGEVLQCNRGDLLLPNDDLWNQSSQVFLRSSVSATRTSPSSASAYRYRWNVLLKELGLEAELRLTPGGLRGGGAVEAYRKGVAVTEIQWRMRLKHLHTLEFYLQELGAVSALAALNSVASRRIKAAAACYDILARRARRTRLALPMGGKYSSLWRLPFSEAFCFAAWRLPSRALAFIGSFAPRLERLEAEVAYLRAEVAELRALLGVEQNDGYEVVPATPPRAAPARGSQPSAEPSSELRAASPSLVSGSLRGSVLVTPGETDPLQGLQAPEPGVPELPRSQRDQVCVRIGQWIAASLAGQHRGASGRDQIPQGSKVWVVFRTYHGVDWNPPRAFSTFCAAKVHCKQGSLCGEAVFIGLPNRADVLAVCRAAGLP</sequence>
<dbReference type="Gene3D" id="1.10.443.10">
    <property type="entry name" value="Intergrase catalytic core"/>
    <property type="match status" value="1"/>
</dbReference>
<name>A0A812ZNR4_9DINO</name>
<reference evidence="3" key="1">
    <citation type="submission" date="2021-02" db="EMBL/GenBank/DDBJ databases">
        <authorList>
            <person name="Dougan E. K."/>
            <person name="Rhodes N."/>
            <person name="Thang M."/>
            <person name="Chan C."/>
        </authorList>
    </citation>
    <scope>NUCLEOTIDE SEQUENCE</scope>
</reference>
<dbReference type="AlphaFoldDB" id="A0A812ZNR4"/>
<keyword evidence="4" id="KW-1185">Reference proteome</keyword>
<dbReference type="Proteomes" id="UP000601435">
    <property type="component" value="Unassembled WGS sequence"/>
</dbReference>
<evidence type="ECO:0000313" key="3">
    <source>
        <dbReference type="EMBL" id="CAE7833835.1"/>
    </source>
</evidence>
<evidence type="ECO:0000256" key="1">
    <source>
        <dbReference type="ARBA" id="ARBA00023172"/>
    </source>
</evidence>
<evidence type="ECO:0000313" key="4">
    <source>
        <dbReference type="Proteomes" id="UP000601435"/>
    </source>
</evidence>